<evidence type="ECO:0000256" key="2">
    <source>
        <dbReference type="ARBA" id="ARBA00022603"/>
    </source>
</evidence>
<dbReference type="Pfam" id="PF08241">
    <property type="entry name" value="Methyltransf_11"/>
    <property type="match status" value="1"/>
</dbReference>
<dbReference type="PANTHER" id="PTHR44942">
    <property type="entry name" value="METHYLTRANSF_11 DOMAIN-CONTAINING PROTEIN"/>
    <property type="match status" value="1"/>
</dbReference>
<accession>A0ABN1UGH2</accession>
<dbReference type="Gene3D" id="3.40.50.150">
    <property type="entry name" value="Vaccinia Virus protein VP39"/>
    <property type="match status" value="1"/>
</dbReference>
<name>A0ABN1UGH2_9ACTN</name>
<dbReference type="InterPro" id="IPR013216">
    <property type="entry name" value="Methyltransf_11"/>
</dbReference>
<keyword evidence="6" id="KW-1185">Reference proteome</keyword>
<dbReference type="PANTHER" id="PTHR44942:SF4">
    <property type="entry name" value="METHYLTRANSFERASE TYPE 11 DOMAIN-CONTAINING PROTEIN"/>
    <property type="match status" value="1"/>
</dbReference>
<evidence type="ECO:0000313" key="5">
    <source>
        <dbReference type="EMBL" id="GAA1147974.1"/>
    </source>
</evidence>
<dbReference type="InterPro" id="IPR051052">
    <property type="entry name" value="Diverse_substrate_MTase"/>
</dbReference>
<dbReference type="GO" id="GO:0008168">
    <property type="term" value="F:methyltransferase activity"/>
    <property type="evidence" value="ECO:0007669"/>
    <property type="project" value="UniProtKB-KW"/>
</dbReference>
<organism evidence="5 6">
    <name type="scientific">Nocardioides aquiterrae</name>
    <dbReference type="NCBI Taxonomy" id="203799"/>
    <lineage>
        <taxon>Bacteria</taxon>
        <taxon>Bacillati</taxon>
        <taxon>Actinomycetota</taxon>
        <taxon>Actinomycetes</taxon>
        <taxon>Propionibacteriales</taxon>
        <taxon>Nocardioidaceae</taxon>
        <taxon>Nocardioides</taxon>
    </lineage>
</organism>
<dbReference type="GO" id="GO:0032259">
    <property type="term" value="P:methylation"/>
    <property type="evidence" value="ECO:0007669"/>
    <property type="project" value="UniProtKB-KW"/>
</dbReference>
<dbReference type="EMBL" id="BAAAJE010000015">
    <property type="protein sequence ID" value="GAA1147974.1"/>
    <property type="molecule type" value="Genomic_DNA"/>
</dbReference>
<keyword evidence="2 5" id="KW-0489">Methyltransferase</keyword>
<gene>
    <name evidence="5" type="ORF">GCM10009606_28380</name>
</gene>
<reference evidence="5 6" key="1">
    <citation type="journal article" date="2019" name="Int. J. Syst. Evol. Microbiol.">
        <title>The Global Catalogue of Microorganisms (GCM) 10K type strain sequencing project: providing services to taxonomists for standard genome sequencing and annotation.</title>
        <authorList>
            <consortium name="The Broad Institute Genomics Platform"/>
            <consortium name="The Broad Institute Genome Sequencing Center for Infectious Disease"/>
            <person name="Wu L."/>
            <person name="Ma J."/>
        </authorList>
    </citation>
    <scope>NUCLEOTIDE SEQUENCE [LARGE SCALE GENOMIC DNA]</scope>
    <source>
        <strain evidence="5 6">JCM 11813</strain>
    </source>
</reference>
<dbReference type="SUPFAM" id="SSF53335">
    <property type="entry name" value="S-adenosyl-L-methionine-dependent methyltransferases"/>
    <property type="match status" value="1"/>
</dbReference>
<protein>
    <submittedName>
        <fullName evidence="5">Class I SAM-dependent methyltransferase</fullName>
    </submittedName>
</protein>
<sequence>MAFDVAADAYGRFMGRYSEPLADRLVELAGVRPGMRAVDVGCGPGVLTARLAERLGPEHVAAVDPSPPFVAAARARCPGVDVREGTAESLPFEDGAFDLALANLVVHFMSDPVGGLREMARVAPVVGATVWNHASSSGPLSTFWRAVKDLDPDAADEAALPGTGEGDLGALAREAGLRDVVEGTITVSVPYASFEEWWEPYTLGVGPAGDHVAGLDDDARAALRDHCRELLPDGPFAVDATAWVVTARG</sequence>
<evidence type="ECO:0000313" key="6">
    <source>
        <dbReference type="Proteomes" id="UP001499979"/>
    </source>
</evidence>
<evidence type="ECO:0000256" key="1">
    <source>
        <dbReference type="ARBA" id="ARBA00008361"/>
    </source>
</evidence>
<keyword evidence="3" id="KW-0808">Transferase</keyword>
<dbReference type="CDD" id="cd02440">
    <property type="entry name" value="AdoMet_MTases"/>
    <property type="match status" value="1"/>
</dbReference>
<evidence type="ECO:0000256" key="3">
    <source>
        <dbReference type="ARBA" id="ARBA00022679"/>
    </source>
</evidence>
<comment type="similarity">
    <text evidence="1">Belongs to the methyltransferase superfamily.</text>
</comment>
<dbReference type="InterPro" id="IPR029063">
    <property type="entry name" value="SAM-dependent_MTases_sf"/>
</dbReference>
<dbReference type="Proteomes" id="UP001499979">
    <property type="component" value="Unassembled WGS sequence"/>
</dbReference>
<evidence type="ECO:0000259" key="4">
    <source>
        <dbReference type="Pfam" id="PF08241"/>
    </source>
</evidence>
<dbReference type="RefSeq" id="WP_343908231.1">
    <property type="nucleotide sequence ID" value="NZ_BAAAJE010000015.1"/>
</dbReference>
<proteinExistence type="inferred from homology"/>
<feature type="domain" description="Methyltransferase type 11" evidence="4">
    <location>
        <begin position="38"/>
        <end position="123"/>
    </location>
</feature>
<comment type="caution">
    <text evidence="5">The sequence shown here is derived from an EMBL/GenBank/DDBJ whole genome shotgun (WGS) entry which is preliminary data.</text>
</comment>